<dbReference type="EMBL" id="MHCV01000036">
    <property type="protein sequence ID" value="OGY27239.1"/>
    <property type="molecule type" value="Genomic_DNA"/>
</dbReference>
<sequence>MRLSLTRNISRIIIYLGLLVLLLSLVVLSGNYGKSNPSSKSSPIKIQGTQTQNSDQVASETDSSEGDENSENTSQNTNSLDTRIRVSVSSNTTNNETTGSANVEFTENGETQTFEEGFGENFDNDSFRIKVNEGEVDFDFDFDQDTKNKSSFEQRVKIKNESD</sequence>
<dbReference type="AlphaFoldDB" id="A0A1G1WHN8"/>
<feature type="compositionally biased region" description="Low complexity" evidence="1">
    <location>
        <begin position="87"/>
        <end position="107"/>
    </location>
</feature>
<name>A0A1G1WHN8_9BACT</name>
<keyword evidence="2" id="KW-0472">Membrane</keyword>
<evidence type="ECO:0000256" key="2">
    <source>
        <dbReference type="SAM" id="Phobius"/>
    </source>
</evidence>
<organism evidence="3 4">
    <name type="scientific">Candidatus Woykebacteria bacterium RIFCSPHIGHO2_01_FULL_39_12</name>
    <dbReference type="NCBI Taxonomy" id="1802599"/>
    <lineage>
        <taxon>Bacteria</taxon>
        <taxon>Candidatus Woykeibacteriota</taxon>
    </lineage>
</organism>
<evidence type="ECO:0000313" key="4">
    <source>
        <dbReference type="Proteomes" id="UP000177900"/>
    </source>
</evidence>
<accession>A0A1G1WHN8</accession>
<evidence type="ECO:0000256" key="1">
    <source>
        <dbReference type="SAM" id="MobiDB-lite"/>
    </source>
</evidence>
<feature type="compositionally biased region" description="Polar residues" evidence="1">
    <location>
        <begin position="47"/>
        <end position="61"/>
    </location>
</feature>
<feature type="region of interest" description="Disordered" evidence="1">
    <location>
        <begin position="34"/>
        <end position="107"/>
    </location>
</feature>
<dbReference type="Proteomes" id="UP000177900">
    <property type="component" value="Unassembled WGS sequence"/>
</dbReference>
<feature type="transmembrane region" description="Helical" evidence="2">
    <location>
        <begin position="12"/>
        <end position="32"/>
    </location>
</feature>
<feature type="compositionally biased region" description="Low complexity" evidence="1">
    <location>
        <begin position="34"/>
        <end position="43"/>
    </location>
</feature>
<reference evidence="3 4" key="1">
    <citation type="journal article" date="2016" name="Nat. Commun.">
        <title>Thousands of microbial genomes shed light on interconnected biogeochemical processes in an aquifer system.</title>
        <authorList>
            <person name="Anantharaman K."/>
            <person name="Brown C.T."/>
            <person name="Hug L.A."/>
            <person name="Sharon I."/>
            <person name="Castelle C.J."/>
            <person name="Probst A.J."/>
            <person name="Thomas B.C."/>
            <person name="Singh A."/>
            <person name="Wilkins M.J."/>
            <person name="Karaoz U."/>
            <person name="Brodie E.L."/>
            <person name="Williams K.H."/>
            <person name="Hubbard S.S."/>
            <person name="Banfield J.F."/>
        </authorList>
    </citation>
    <scope>NUCLEOTIDE SEQUENCE [LARGE SCALE GENOMIC DNA]</scope>
</reference>
<protein>
    <submittedName>
        <fullName evidence="3">Uncharacterized protein</fullName>
    </submittedName>
</protein>
<gene>
    <name evidence="3" type="ORF">A2864_01060</name>
</gene>
<keyword evidence="2" id="KW-0812">Transmembrane</keyword>
<evidence type="ECO:0000313" key="3">
    <source>
        <dbReference type="EMBL" id="OGY27239.1"/>
    </source>
</evidence>
<proteinExistence type="predicted"/>
<comment type="caution">
    <text evidence="3">The sequence shown here is derived from an EMBL/GenBank/DDBJ whole genome shotgun (WGS) entry which is preliminary data.</text>
</comment>
<keyword evidence="2" id="KW-1133">Transmembrane helix</keyword>